<dbReference type="AlphaFoldDB" id="A0A7S9GYQ6"/>
<evidence type="ECO:0000256" key="2">
    <source>
        <dbReference type="ARBA" id="ARBA00022729"/>
    </source>
</evidence>
<gene>
    <name evidence="6" type="ORF">IC761_30120</name>
</gene>
<evidence type="ECO:0000256" key="4">
    <source>
        <dbReference type="SAM" id="SignalP"/>
    </source>
</evidence>
<evidence type="ECO:0000313" key="6">
    <source>
        <dbReference type="EMBL" id="QPF90703.1"/>
    </source>
</evidence>
<keyword evidence="3" id="KW-0029">Amino-acid transport</keyword>
<name>A0A7S9GYQ6_9BRAD</name>
<dbReference type="EMBL" id="CP061379">
    <property type="protein sequence ID" value="QPF90703.1"/>
    <property type="molecule type" value="Genomic_DNA"/>
</dbReference>
<feature type="signal peptide" evidence="4">
    <location>
        <begin position="1"/>
        <end position="24"/>
    </location>
</feature>
<dbReference type="InterPro" id="IPR028081">
    <property type="entry name" value="Leu-bd"/>
</dbReference>
<dbReference type="Pfam" id="PF13458">
    <property type="entry name" value="Peripla_BP_6"/>
    <property type="match status" value="1"/>
</dbReference>
<dbReference type="GO" id="GO:0006865">
    <property type="term" value="P:amino acid transport"/>
    <property type="evidence" value="ECO:0007669"/>
    <property type="project" value="UniProtKB-KW"/>
</dbReference>
<keyword evidence="7" id="KW-1185">Reference proteome</keyword>
<evidence type="ECO:0000313" key="7">
    <source>
        <dbReference type="Proteomes" id="UP000594621"/>
    </source>
</evidence>
<dbReference type="PANTHER" id="PTHR30483">
    <property type="entry name" value="LEUCINE-SPECIFIC-BINDING PROTEIN"/>
    <property type="match status" value="1"/>
</dbReference>
<evidence type="ECO:0000256" key="3">
    <source>
        <dbReference type="ARBA" id="ARBA00022970"/>
    </source>
</evidence>
<dbReference type="InterPro" id="IPR051010">
    <property type="entry name" value="BCAA_transport"/>
</dbReference>
<reference evidence="6 7" key="1">
    <citation type="submission" date="2020-09" db="EMBL/GenBank/DDBJ databases">
        <title>Complete genomes of bradyrhizobia occurring on native shrubby legumes in Australia.</title>
        <authorList>
            <person name="Lafay B."/>
        </authorList>
    </citation>
    <scope>NUCLEOTIDE SEQUENCE [LARGE SCALE GENOMIC DNA]</scope>
    <source>
        <strain evidence="6 7">BDV5040</strain>
    </source>
</reference>
<evidence type="ECO:0000256" key="1">
    <source>
        <dbReference type="ARBA" id="ARBA00010062"/>
    </source>
</evidence>
<proteinExistence type="inferred from homology"/>
<dbReference type="PANTHER" id="PTHR30483:SF6">
    <property type="entry name" value="PERIPLASMIC BINDING PROTEIN OF ABC TRANSPORTER FOR NATURAL AMINO ACIDS"/>
    <property type="match status" value="1"/>
</dbReference>
<keyword evidence="3" id="KW-0813">Transport</keyword>
<dbReference type="Gene3D" id="3.40.50.2300">
    <property type="match status" value="2"/>
</dbReference>
<feature type="domain" description="Leucine-binding protein" evidence="5">
    <location>
        <begin position="28"/>
        <end position="353"/>
    </location>
</feature>
<evidence type="ECO:0000259" key="5">
    <source>
        <dbReference type="Pfam" id="PF13458"/>
    </source>
</evidence>
<dbReference type="Proteomes" id="UP000594621">
    <property type="component" value="Chromosome"/>
</dbReference>
<keyword evidence="2 4" id="KW-0732">Signal</keyword>
<dbReference type="SUPFAM" id="SSF53822">
    <property type="entry name" value="Periplasmic binding protein-like I"/>
    <property type="match status" value="1"/>
</dbReference>
<accession>A0A7S9GYQ6</accession>
<sequence>MVTIFKRLSGAVAMAVLLGSSAIAQDAYKIGALFPMSGQTASIGEQHLRATMLAIEQINADKVLKKPIELVLEDSQAQAQVAVIAMNKLVSITRVPVVLTSISGVTKAITPLGARGEVLVLNVAASSPDLAGLSPYLYSVIPLADGQVSTLLPYLAGKKNIKKIALVYVDDPLGQGIARVLSKDAPKNGQEIVASFALSSSTSQFASVATKLRESGAEAVFVAYQGGDLLVSLVKQLRDNGVNAPVVGVATLGYQSLIADPASEGMIYVSQKADWSAKDPLTRRFVEGFRQKFGVDPIPYDANFYNAIMILAKALSELERSGKEVTGRAIRDKFLEIRSFAIIGGELELRDDGTVTVPEQINIVEGKAVHVLQ</sequence>
<feature type="chain" id="PRO_5032456971" evidence="4">
    <location>
        <begin position="25"/>
        <end position="373"/>
    </location>
</feature>
<protein>
    <submittedName>
        <fullName evidence="6">ABC transporter substrate-binding protein</fullName>
    </submittedName>
</protein>
<organism evidence="6 7">
    <name type="scientific">Bradyrhizobium commune</name>
    <dbReference type="NCBI Taxonomy" id="83627"/>
    <lineage>
        <taxon>Bacteria</taxon>
        <taxon>Pseudomonadati</taxon>
        <taxon>Pseudomonadota</taxon>
        <taxon>Alphaproteobacteria</taxon>
        <taxon>Hyphomicrobiales</taxon>
        <taxon>Nitrobacteraceae</taxon>
        <taxon>Bradyrhizobium</taxon>
    </lineage>
</organism>
<comment type="similarity">
    <text evidence="1">Belongs to the leucine-binding protein family.</text>
</comment>
<dbReference type="InterPro" id="IPR028082">
    <property type="entry name" value="Peripla_BP_I"/>
</dbReference>
<dbReference type="KEGG" id="bcou:IC761_30120"/>